<keyword evidence="4 14" id="KW-0645">Protease</keyword>
<evidence type="ECO:0000256" key="9">
    <source>
        <dbReference type="ARBA" id="ARBA00023049"/>
    </source>
</evidence>
<keyword evidence="9 14" id="KW-0482">Metalloprotease</keyword>
<evidence type="ECO:0000256" key="10">
    <source>
        <dbReference type="ARBA" id="ARBA00023157"/>
    </source>
</evidence>
<dbReference type="InterPro" id="IPR024079">
    <property type="entry name" value="MetalloPept_cat_dom_sf"/>
</dbReference>
<accession>A0ABR1BMP2</accession>
<evidence type="ECO:0000256" key="13">
    <source>
        <dbReference type="PROSITE-ProRule" id="PRU00059"/>
    </source>
</evidence>
<feature type="binding site" evidence="14">
    <location>
        <position position="297"/>
    </location>
    <ligand>
        <name>Zn(2+)</name>
        <dbReference type="ChEBI" id="CHEBI:29105"/>
        <note>catalytic</note>
    </ligand>
</feature>
<keyword evidence="11" id="KW-0325">Glycoprotein</keyword>
<evidence type="ECO:0000256" key="5">
    <source>
        <dbReference type="ARBA" id="ARBA00022723"/>
    </source>
</evidence>
<name>A0ABR1BMP2_NECAM</name>
<comment type="caution">
    <text evidence="18">The sequence shown here is derived from an EMBL/GenBank/DDBJ whole genome shotgun (WGS) entry which is preliminary data.</text>
</comment>
<keyword evidence="6 12" id="KW-0732">Signal</keyword>
<evidence type="ECO:0000256" key="15">
    <source>
        <dbReference type="RuleBase" id="RU361183"/>
    </source>
</evidence>
<comment type="cofactor">
    <cofactor evidence="14 15">
        <name>Zn(2+)</name>
        <dbReference type="ChEBI" id="CHEBI:29105"/>
    </cofactor>
    <text evidence="14 15">Binds 1 zinc ion per subunit.</text>
</comment>
<evidence type="ECO:0000256" key="2">
    <source>
        <dbReference type="ARBA" id="ARBA00022525"/>
    </source>
</evidence>
<evidence type="ECO:0000256" key="3">
    <source>
        <dbReference type="ARBA" id="ARBA00022536"/>
    </source>
</evidence>
<organism evidence="18 19">
    <name type="scientific">Necator americanus</name>
    <name type="common">Human hookworm</name>
    <dbReference type="NCBI Taxonomy" id="51031"/>
    <lineage>
        <taxon>Eukaryota</taxon>
        <taxon>Metazoa</taxon>
        <taxon>Ecdysozoa</taxon>
        <taxon>Nematoda</taxon>
        <taxon>Chromadorea</taxon>
        <taxon>Rhabditida</taxon>
        <taxon>Rhabditina</taxon>
        <taxon>Rhabditomorpha</taxon>
        <taxon>Strongyloidea</taxon>
        <taxon>Ancylostomatidae</taxon>
        <taxon>Bunostominae</taxon>
        <taxon>Necator</taxon>
    </lineage>
</organism>
<evidence type="ECO:0000256" key="7">
    <source>
        <dbReference type="ARBA" id="ARBA00022801"/>
    </source>
</evidence>
<evidence type="ECO:0000256" key="1">
    <source>
        <dbReference type="ARBA" id="ARBA00004613"/>
    </source>
</evidence>
<dbReference type="PROSITE" id="PS51864">
    <property type="entry name" value="ASTACIN"/>
    <property type="match status" value="1"/>
</dbReference>
<keyword evidence="10" id="KW-1015">Disulfide bond</keyword>
<dbReference type="PIRSF" id="PIRSF036365">
    <property type="entry name" value="Astacin_nematoda"/>
    <property type="match status" value="1"/>
</dbReference>
<evidence type="ECO:0000313" key="19">
    <source>
        <dbReference type="Proteomes" id="UP001303046"/>
    </source>
</evidence>
<feature type="binding site" evidence="14">
    <location>
        <position position="303"/>
    </location>
    <ligand>
        <name>Zn(2+)</name>
        <dbReference type="ChEBI" id="CHEBI:29105"/>
        <note>catalytic</note>
    </ligand>
</feature>
<dbReference type="SUPFAM" id="SSF49854">
    <property type="entry name" value="Spermadhesin, CUB domain"/>
    <property type="match status" value="1"/>
</dbReference>
<comment type="caution">
    <text evidence="13">Lacks conserved residue(s) required for the propagation of feature annotation.</text>
</comment>
<gene>
    <name evidence="18" type="primary">Necator_chrI.g602</name>
    <name evidence="18" type="ORF">RB195_004480</name>
</gene>
<comment type="subcellular location">
    <subcellularLocation>
        <location evidence="1 12">Secreted</location>
    </subcellularLocation>
</comment>
<keyword evidence="5 14" id="KW-0479">Metal-binding</keyword>
<dbReference type="InterPro" id="IPR034035">
    <property type="entry name" value="Astacin-like_dom"/>
</dbReference>
<evidence type="ECO:0000256" key="6">
    <source>
        <dbReference type="ARBA" id="ARBA00022729"/>
    </source>
</evidence>
<keyword evidence="8 14" id="KW-0862">Zinc</keyword>
<dbReference type="PANTHER" id="PTHR10127:SF793">
    <property type="entry name" value="ZINC METALLOPROTEINASE NAS-31"/>
    <property type="match status" value="1"/>
</dbReference>
<evidence type="ECO:0000313" key="18">
    <source>
        <dbReference type="EMBL" id="KAK6726179.1"/>
    </source>
</evidence>
<sequence>MKVLLLILLLAVCIDGEDFFKSKLGKKIKDIVDKIKTHLNVTALLKIREKFLHMRKKAKAELALSPEKTEEFEKLAKNVALIQKNHVQKSGDSISEINENTGMGELLFQGDIVLTEPQADELVESFEHEGGNRTKRQAFKDRNYPRTLWADGVNYFFDPSASNMYRTAARVSSSSQEKAWSINVAHKVAMSNGYPTGDGATRQARSKKSIKTTFFKGLFKCRAHLAPSMRSVFVKATKEWSKNTCIDFRENRQAPNRIRLFKENGCWSYIGNLNRQQDLSLGNGCDSIGTAAHELGHAIGFWHTHSRLDRDSFITFNPRNVKPSWLDQFRKETPETNDNYGITYDYGSIMHYGANSASGNGRPTMVAHDAKYTETLGSPFISFYEYLMINKHYGCDKKCSGGSAQCKMGGFPNPRDCSSCVCPSGYGGKLCDERPSGCGEVLQAKKEPQLFEGEIGDKSKGGKPREDMMICNYWIQAPQGSKVQLTIKSLFKGVAVNGCSYWGVELKTHKDQRLTGYRFCSPEDAGVKLVSDSNIVPVITYNRIYATSYAIEYKIEPEKGDVQSTIQTTNLSTTKLINSTPTFNHKFSDYTECSP</sequence>
<evidence type="ECO:0000256" key="11">
    <source>
        <dbReference type="ARBA" id="ARBA00023180"/>
    </source>
</evidence>
<evidence type="ECO:0000259" key="16">
    <source>
        <dbReference type="PROSITE" id="PS01180"/>
    </source>
</evidence>
<dbReference type="InterPro" id="IPR001506">
    <property type="entry name" value="Peptidase_M12A"/>
</dbReference>
<keyword evidence="7 14" id="KW-0378">Hydrolase</keyword>
<dbReference type="Gene3D" id="3.40.390.10">
    <property type="entry name" value="Collagenase (Catalytic Domain)"/>
    <property type="match status" value="1"/>
</dbReference>
<dbReference type="PANTHER" id="PTHR10127">
    <property type="entry name" value="DISCOIDIN, CUB, EGF, LAMININ , AND ZINC METALLOPROTEASE DOMAIN CONTAINING"/>
    <property type="match status" value="1"/>
</dbReference>
<feature type="domain" description="Peptidase M12A" evidence="17">
    <location>
        <begin position="192"/>
        <end position="396"/>
    </location>
</feature>
<dbReference type="PRINTS" id="PR00480">
    <property type="entry name" value="ASTACIN"/>
</dbReference>
<dbReference type="InterPro" id="IPR035914">
    <property type="entry name" value="Sperma_CUB_dom_sf"/>
</dbReference>
<keyword evidence="2 12" id="KW-0964">Secreted</keyword>
<feature type="active site" evidence="14">
    <location>
        <position position="294"/>
    </location>
</feature>
<dbReference type="SMART" id="SM00235">
    <property type="entry name" value="ZnMc"/>
    <property type="match status" value="1"/>
</dbReference>
<reference evidence="18 19" key="1">
    <citation type="submission" date="2023-08" db="EMBL/GenBank/DDBJ databases">
        <title>A Necator americanus chromosomal reference genome.</title>
        <authorList>
            <person name="Ilik V."/>
            <person name="Petrzelkova K.J."/>
            <person name="Pardy F."/>
            <person name="Fuh T."/>
            <person name="Niatou-Singa F.S."/>
            <person name="Gouil Q."/>
            <person name="Baker L."/>
            <person name="Ritchie M.E."/>
            <person name="Jex A.R."/>
            <person name="Gazzola D."/>
            <person name="Li H."/>
            <person name="Toshio Fujiwara R."/>
            <person name="Zhan B."/>
            <person name="Aroian R.V."/>
            <person name="Pafco B."/>
            <person name="Schwarz E.M."/>
        </authorList>
    </citation>
    <scope>NUCLEOTIDE SEQUENCE [LARGE SCALE GENOMIC DNA]</scope>
    <source>
        <strain evidence="18 19">Aroian</strain>
        <tissue evidence="18">Whole animal</tissue>
    </source>
</reference>
<feature type="chain" id="PRO_5044953795" description="Zinc metalloproteinase" evidence="12 15">
    <location>
        <begin position="17"/>
        <end position="595"/>
    </location>
</feature>
<feature type="signal peptide" evidence="12 15">
    <location>
        <begin position="1"/>
        <end position="16"/>
    </location>
</feature>
<dbReference type="InterPro" id="IPR017050">
    <property type="entry name" value="Metallopeptidase_nem"/>
</dbReference>
<evidence type="ECO:0000256" key="8">
    <source>
        <dbReference type="ARBA" id="ARBA00022833"/>
    </source>
</evidence>
<dbReference type="InterPro" id="IPR006026">
    <property type="entry name" value="Peptidase_Metallo"/>
</dbReference>
<feature type="domain" description="CUB" evidence="16">
    <location>
        <begin position="438"/>
        <end position="556"/>
    </location>
</feature>
<dbReference type="EMBL" id="JAVFWL010000001">
    <property type="protein sequence ID" value="KAK6726179.1"/>
    <property type="molecule type" value="Genomic_DNA"/>
</dbReference>
<dbReference type="PROSITE" id="PS01180">
    <property type="entry name" value="CUB"/>
    <property type="match status" value="1"/>
</dbReference>
<evidence type="ECO:0000259" key="17">
    <source>
        <dbReference type="PROSITE" id="PS51864"/>
    </source>
</evidence>
<evidence type="ECO:0000256" key="14">
    <source>
        <dbReference type="PROSITE-ProRule" id="PRU01211"/>
    </source>
</evidence>
<dbReference type="Proteomes" id="UP001303046">
    <property type="component" value="Unassembled WGS sequence"/>
</dbReference>
<protein>
    <recommendedName>
        <fullName evidence="12">Zinc metalloproteinase</fullName>
    </recommendedName>
</protein>
<keyword evidence="3" id="KW-0245">EGF-like domain</keyword>
<evidence type="ECO:0000256" key="12">
    <source>
        <dbReference type="PIRNR" id="PIRNR036365"/>
    </source>
</evidence>
<keyword evidence="19" id="KW-1185">Reference proteome</keyword>
<dbReference type="CDD" id="cd04280">
    <property type="entry name" value="ZnMc_astacin_like"/>
    <property type="match status" value="1"/>
</dbReference>
<evidence type="ECO:0000256" key="4">
    <source>
        <dbReference type="ARBA" id="ARBA00022670"/>
    </source>
</evidence>
<dbReference type="InterPro" id="IPR000859">
    <property type="entry name" value="CUB_dom"/>
</dbReference>
<feature type="binding site" evidence="14">
    <location>
        <position position="293"/>
    </location>
    <ligand>
        <name>Zn(2+)</name>
        <dbReference type="ChEBI" id="CHEBI:29105"/>
        <note>catalytic</note>
    </ligand>
</feature>
<proteinExistence type="predicted"/>
<dbReference type="Pfam" id="PF01400">
    <property type="entry name" value="Astacin"/>
    <property type="match status" value="1"/>
</dbReference>
<dbReference type="SUPFAM" id="SSF55486">
    <property type="entry name" value="Metalloproteases ('zincins'), catalytic domain"/>
    <property type="match status" value="1"/>
</dbReference>